<accession>A0AAW1IV76</accession>
<evidence type="ECO:0000259" key="1">
    <source>
        <dbReference type="PROSITE" id="PS50191"/>
    </source>
</evidence>
<sequence length="390" mass="45628">MKRKATTLTKRIRVYKFREKQLKSRVQKAKKLQNNYEFQKKLQRMSKEAATFIQRQMRESAKVYRASSNSYHNLLYMEEAALLRRDNGEPFIQLGENILRLEEDEIDGHYVKKAEIELRETPDIVEKAIEEIKELIKAEEGLYVPLDDKAFLLKYLRPHKFYATSAFRVMRKFYKFKLKYPKYSSSLLPCTVEKAYLDEMIYFFPRRTATGSRVMLVNVGSKWNPKEVSLTILIKALLVALEIAMAEPRTQVGGVHILLDLNGLSLSHITQFTPSLAKMILWIVQDCVAIRLKGVYVINQLPIFKLVYRIFKPFLAEKLKNRLHFIGTDWNTLKMHIDEDCLPARLGGTLNSPDYPGHYLYQVIEHYTYRYEELAGFGFETEKAVTEQIS</sequence>
<dbReference type="InterPro" id="IPR036865">
    <property type="entry name" value="CRAL-TRIO_dom_sf"/>
</dbReference>
<dbReference type="PROSITE" id="PS50191">
    <property type="entry name" value="CRAL_TRIO"/>
    <property type="match status" value="1"/>
</dbReference>
<gene>
    <name evidence="2" type="ORF">QE152_g33906</name>
</gene>
<dbReference type="InterPro" id="IPR036273">
    <property type="entry name" value="CRAL/TRIO_N_dom_sf"/>
</dbReference>
<dbReference type="Gene3D" id="1.20.5.1200">
    <property type="entry name" value="Alpha-tocopherol transfer"/>
    <property type="match status" value="1"/>
</dbReference>
<dbReference type="AlphaFoldDB" id="A0AAW1IV76"/>
<dbReference type="PRINTS" id="PR00180">
    <property type="entry name" value="CRETINALDHBP"/>
</dbReference>
<keyword evidence="3" id="KW-1185">Reference proteome</keyword>
<feature type="domain" description="CRAL-TRIO" evidence="1">
    <location>
        <begin position="189"/>
        <end position="354"/>
    </location>
</feature>
<dbReference type="EMBL" id="JASPKY010000529">
    <property type="protein sequence ID" value="KAK9693890.1"/>
    <property type="molecule type" value="Genomic_DNA"/>
</dbReference>
<dbReference type="SUPFAM" id="SSF52087">
    <property type="entry name" value="CRAL/TRIO domain"/>
    <property type="match status" value="1"/>
</dbReference>
<dbReference type="GO" id="GO:0016020">
    <property type="term" value="C:membrane"/>
    <property type="evidence" value="ECO:0007669"/>
    <property type="project" value="TreeGrafter"/>
</dbReference>
<dbReference type="Gene3D" id="1.10.8.20">
    <property type="entry name" value="N-terminal domain of phosphatidylinositol transfer protein sec14p"/>
    <property type="match status" value="1"/>
</dbReference>
<dbReference type="Pfam" id="PF00650">
    <property type="entry name" value="CRAL_TRIO"/>
    <property type="match status" value="1"/>
</dbReference>
<evidence type="ECO:0000313" key="2">
    <source>
        <dbReference type="EMBL" id="KAK9693890.1"/>
    </source>
</evidence>
<proteinExistence type="predicted"/>
<comment type="caution">
    <text evidence="2">The sequence shown here is derived from an EMBL/GenBank/DDBJ whole genome shotgun (WGS) entry which is preliminary data.</text>
</comment>
<reference evidence="2 3" key="1">
    <citation type="journal article" date="2024" name="BMC Genomics">
        <title>De novo assembly and annotation of Popillia japonica's genome with initial clues to its potential as an invasive pest.</title>
        <authorList>
            <person name="Cucini C."/>
            <person name="Boschi S."/>
            <person name="Funari R."/>
            <person name="Cardaioli E."/>
            <person name="Iannotti N."/>
            <person name="Marturano G."/>
            <person name="Paoli F."/>
            <person name="Bruttini M."/>
            <person name="Carapelli A."/>
            <person name="Frati F."/>
            <person name="Nardi F."/>
        </authorList>
    </citation>
    <scope>NUCLEOTIDE SEQUENCE [LARGE SCALE GENOMIC DNA]</scope>
    <source>
        <strain evidence="2">DMR45628</strain>
    </source>
</reference>
<dbReference type="PANTHER" id="PTHR10174:SF220">
    <property type="entry name" value="LD41874P"/>
    <property type="match status" value="1"/>
</dbReference>
<dbReference type="InterPro" id="IPR001251">
    <property type="entry name" value="CRAL-TRIO_dom"/>
</dbReference>
<dbReference type="CDD" id="cd00170">
    <property type="entry name" value="SEC14"/>
    <property type="match status" value="1"/>
</dbReference>
<evidence type="ECO:0000313" key="3">
    <source>
        <dbReference type="Proteomes" id="UP001458880"/>
    </source>
</evidence>
<dbReference type="Gene3D" id="3.40.525.10">
    <property type="entry name" value="CRAL-TRIO lipid binding domain"/>
    <property type="match status" value="1"/>
</dbReference>
<protein>
    <submittedName>
        <fullName evidence="2">CRAL/TRIO domain</fullName>
    </submittedName>
</protein>
<dbReference type="SMART" id="SM00516">
    <property type="entry name" value="SEC14"/>
    <property type="match status" value="1"/>
</dbReference>
<dbReference type="GO" id="GO:1902936">
    <property type="term" value="F:phosphatidylinositol bisphosphate binding"/>
    <property type="evidence" value="ECO:0007669"/>
    <property type="project" value="TreeGrafter"/>
</dbReference>
<organism evidence="2 3">
    <name type="scientific">Popillia japonica</name>
    <name type="common">Japanese beetle</name>
    <dbReference type="NCBI Taxonomy" id="7064"/>
    <lineage>
        <taxon>Eukaryota</taxon>
        <taxon>Metazoa</taxon>
        <taxon>Ecdysozoa</taxon>
        <taxon>Arthropoda</taxon>
        <taxon>Hexapoda</taxon>
        <taxon>Insecta</taxon>
        <taxon>Pterygota</taxon>
        <taxon>Neoptera</taxon>
        <taxon>Endopterygota</taxon>
        <taxon>Coleoptera</taxon>
        <taxon>Polyphaga</taxon>
        <taxon>Scarabaeiformia</taxon>
        <taxon>Scarabaeidae</taxon>
        <taxon>Rutelinae</taxon>
        <taxon>Popillia</taxon>
    </lineage>
</organism>
<dbReference type="PANTHER" id="PTHR10174">
    <property type="entry name" value="ALPHA-TOCOPHEROL TRANSFER PROTEIN-RELATED"/>
    <property type="match status" value="1"/>
</dbReference>
<dbReference type="Proteomes" id="UP001458880">
    <property type="component" value="Unassembled WGS sequence"/>
</dbReference>
<dbReference type="SUPFAM" id="SSF46938">
    <property type="entry name" value="CRAL/TRIO N-terminal domain"/>
    <property type="match status" value="1"/>
</dbReference>
<name>A0AAW1IV76_POPJA</name>